<feature type="compositionally biased region" description="Basic and acidic residues" evidence="8">
    <location>
        <begin position="387"/>
        <end position="397"/>
    </location>
</feature>
<evidence type="ECO:0000313" key="10">
    <source>
        <dbReference type="Proteomes" id="UP000054821"/>
    </source>
</evidence>
<keyword evidence="10" id="KW-1185">Reference proteome</keyword>
<keyword evidence="3 7" id="KW-0698">rRNA processing</keyword>
<evidence type="ECO:0000256" key="6">
    <source>
        <dbReference type="ARBA" id="ARBA00029455"/>
    </source>
</evidence>
<evidence type="ECO:0000256" key="4">
    <source>
        <dbReference type="ARBA" id="ARBA00023242"/>
    </source>
</evidence>
<evidence type="ECO:0000256" key="8">
    <source>
        <dbReference type="SAM" id="MobiDB-lite"/>
    </source>
</evidence>
<organism evidence="9 10">
    <name type="scientific">Trichoderma gamsii</name>
    <dbReference type="NCBI Taxonomy" id="398673"/>
    <lineage>
        <taxon>Eukaryota</taxon>
        <taxon>Fungi</taxon>
        <taxon>Dikarya</taxon>
        <taxon>Ascomycota</taxon>
        <taxon>Pezizomycotina</taxon>
        <taxon>Sordariomycetes</taxon>
        <taxon>Hypocreomycetidae</taxon>
        <taxon>Hypocreales</taxon>
        <taxon>Hypocreaceae</taxon>
        <taxon>Trichoderma</taxon>
    </lineage>
</organism>
<dbReference type="GO" id="GO:0032040">
    <property type="term" value="C:small-subunit processome"/>
    <property type="evidence" value="ECO:0007669"/>
    <property type="project" value="TreeGrafter"/>
</dbReference>
<feature type="compositionally biased region" description="Acidic residues" evidence="8">
    <location>
        <begin position="295"/>
        <end position="315"/>
    </location>
</feature>
<dbReference type="GO" id="GO:0006364">
    <property type="term" value="P:rRNA processing"/>
    <property type="evidence" value="ECO:0007669"/>
    <property type="project" value="UniProtKB-KW"/>
</dbReference>
<dbReference type="EMBL" id="JPDN02000015">
    <property type="protein sequence ID" value="PON26102.1"/>
    <property type="molecule type" value="Genomic_DNA"/>
</dbReference>
<feature type="compositionally biased region" description="Acidic residues" evidence="8">
    <location>
        <begin position="267"/>
        <end position="276"/>
    </location>
</feature>
<protein>
    <recommendedName>
        <fullName evidence="7">U3 small nucleolar ribonucleoprotein protein MPP10</fullName>
    </recommendedName>
</protein>
<evidence type="ECO:0000256" key="7">
    <source>
        <dbReference type="PIRNR" id="PIRNR017300"/>
    </source>
</evidence>
<evidence type="ECO:0000256" key="5">
    <source>
        <dbReference type="ARBA" id="ARBA00023274"/>
    </source>
</evidence>
<comment type="subcellular location">
    <subcellularLocation>
        <location evidence="1 7">Nucleus</location>
        <location evidence="1 7">Nucleolus</location>
    </subcellularLocation>
</comment>
<feature type="region of interest" description="Disordered" evidence="8">
    <location>
        <begin position="645"/>
        <end position="700"/>
    </location>
</feature>
<dbReference type="PANTHER" id="PTHR17039">
    <property type="entry name" value="U3 SMALL NUCLEOLAR RIBONUCLEOPROTEIN PROTEIN MPP10"/>
    <property type="match status" value="1"/>
</dbReference>
<feature type="compositionally biased region" description="Acidic residues" evidence="8">
    <location>
        <begin position="326"/>
        <end position="345"/>
    </location>
</feature>
<feature type="compositionally biased region" description="Basic and acidic residues" evidence="8">
    <location>
        <begin position="255"/>
        <end position="266"/>
    </location>
</feature>
<evidence type="ECO:0000256" key="2">
    <source>
        <dbReference type="ARBA" id="ARBA00022517"/>
    </source>
</evidence>
<dbReference type="AlphaFoldDB" id="A0A2P4ZP85"/>
<sequence>MTGLPLTSVPSISPTGINGSENNKLLLSLLESLRPEQRHVFLQPSDALPTGSLNVVKDTLEGFATEVGEEQEIRLKETRKRKREGWPRKEEIDVLKLRKVYVDGFETEQVWQQARRIIGSVLKFSGGLLDELEEEGEVVGAKPNGVEDGEELDGEEEDEEDEGSEDDLDAELSEDQLEEDLEDEDELEQDLEEELENGLHDELDEEDDDEEEEEGEEEEEEEEDGQELVEDPDGLNDGFFNIDEFNRQSQYFEEQDAKGDPNTDRNSDDEDIDWDADPTLQSKPGSKKASNHNLEDDDENPLQDEEEDDDDDEDGPTFGDMALDAPEGDSEDEAMDEEAIDDEGMDMNANGVFYRDFFAPPAKKSKPGKPRKSVHFKPIQPADEDVDRAMADVRRDLFDDESDNDSEDALSDVSAGDPKSRRSAHERRQAKLAEEIRKLEAASVAKREWTLSGEAAAVDRPLNSLLEEDLEFEHVGKPVPVITPEVTEGIEDMIKRRILAQEFNEVLRRRPDVDGVPNGTRRGMIELDDSKPNKSLAEVYEEEHVKNTNPDAYVSQSDEKLQREEKEIQAMWGDLSSKLDALSSWQYRPKPSAPTVSVVSDVAAVAMEDAQPTTASAITGESSRMAPQEVYKAGAATAEQGEVVTSGGLPLARQEMSREDKVRRRRREKERMRKAGGADAVAAAGSTTANGAKKKPLSAKAKMQRETIADLKKGGVKVINRKGEITDVEGKKTKVTAKIASGGSFKL</sequence>
<dbReference type="GeneID" id="29983580"/>
<dbReference type="Pfam" id="PF04006">
    <property type="entry name" value="Mpp10"/>
    <property type="match status" value="1"/>
</dbReference>
<dbReference type="RefSeq" id="XP_018663194.1">
    <property type="nucleotide sequence ID" value="XM_018803497.1"/>
</dbReference>
<dbReference type="PIRSF" id="PIRSF017300">
    <property type="entry name" value="snoRNP_Mpp10"/>
    <property type="match status" value="1"/>
</dbReference>
<evidence type="ECO:0000256" key="3">
    <source>
        <dbReference type="ARBA" id="ARBA00022552"/>
    </source>
</evidence>
<dbReference type="GO" id="GO:0034457">
    <property type="term" value="C:Mpp10 complex"/>
    <property type="evidence" value="ECO:0007669"/>
    <property type="project" value="UniProtKB-UniRule"/>
</dbReference>
<keyword evidence="4 7" id="KW-0539">Nucleus</keyword>
<evidence type="ECO:0000256" key="1">
    <source>
        <dbReference type="ARBA" id="ARBA00004604"/>
    </source>
</evidence>
<feature type="compositionally biased region" description="Basic residues" evidence="8">
    <location>
        <begin position="363"/>
        <end position="375"/>
    </location>
</feature>
<proteinExistence type="inferred from homology"/>
<feature type="compositionally biased region" description="Basic residues" evidence="8">
    <location>
        <begin position="663"/>
        <end position="674"/>
    </location>
</feature>
<dbReference type="InterPro" id="IPR012173">
    <property type="entry name" value="Mpp10"/>
</dbReference>
<feature type="region of interest" description="Disordered" evidence="8">
    <location>
        <begin position="135"/>
        <end position="429"/>
    </location>
</feature>
<dbReference type="STRING" id="398673.A0A2P4ZP85"/>
<reference evidence="9 10" key="1">
    <citation type="journal article" date="2016" name="Genome Announc.">
        <title>Draft Whole-Genome Sequence of Trichoderma gamsii T6085, a Promising Biocontrol Agent of Fusarium Head Blight on Wheat.</title>
        <authorList>
            <person name="Baroncelli R."/>
            <person name="Zapparata A."/>
            <person name="Piaggeschi G."/>
            <person name="Sarrocco S."/>
            <person name="Vannacci G."/>
        </authorList>
    </citation>
    <scope>NUCLEOTIDE SEQUENCE [LARGE SCALE GENOMIC DNA]</scope>
    <source>
        <strain evidence="9 10">T6085</strain>
    </source>
</reference>
<comment type="caution">
    <text evidence="9">The sequence shown here is derived from an EMBL/GenBank/DDBJ whole genome shotgun (WGS) entry which is preliminary data.</text>
</comment>
<feature type="compositionally biased region" description="Acidic residues" evidence="8">
    <location>
        <begin position="147"/>
        <end position="234"/>
    </location>
</feature>
<feature type="region of interest" description="Disordered" evidence="8">
    <location>
        <begin position="511"/>
        <end position="561"/>
    </location>
</feature>
<comment type="similarity">
    <text evidence="6 7">Belongs to the MPP10 family.</text>
</comment>
<keyword evidence="5 7" id="KW-0687">Ribonucleoprotein</keyword>
<dbReference type="PANTHER" id="PTHR17039:SF0">
    <property type="entry name" value="U3 SMALL NUCLEOLAR RIBONUCLEOPROTEIN PROTEIN MPP10"/>
    <property type="match status" value="1"/>
</dbReference>
<keyword evidence="2 7" id="KW-0690">Ribosome biogenesis</keyword>
<accession>A0A2P4ZP85</accession>
<comment type="function">
    <text evidence="7">Involved in nucleolar processing of pre-18S ribosomal RNA.</text>
</comment>
<feature type="compositionally biased region" description="Polar residues" evidence="8">
    <location>
        <begin position="547"/>
        <end position="556"/>
    </location>
</feature>
<feature type="compositionally biased region" description="Low complexity" evidence="8">
    <location>
        <begin position="675"/>
        <end position="691"/>
    </location>
</feature>
<dbReference type="Proteomes" id="UP000054821">
    <property type="component" value="Unassembled WGS sequence"/>
</dbReference>
<name>A0A2P4ZP85_9HYPO</name>
<gene>
    <name evidence="9" type="ORF">TGAM01_v205046</name>
</gene>
<feature type="compositionally biased region" description="Basic and acidic residues" evidence="8">
    <location>
        <begin position="523"/>
        <end position="532"/>
    </location>
</feature>
<evidence type="ECO:0000313" key="9">
    <source>
        <dbReference type="EMBL" id="PON26102.1"/>
    </source>
</evidence>
<dbReference type="GO" id="GO:0005732">
    <property type="term" value="C:sno(s)RNA-containing ribonucleoprotein complex"/>
    <property type="evidence" value="ECO:0007669"/>
    <property type="project" value="UniProtKB-UniRule"/>
</dbReference>
<feature type="compositionally biased region" description="Acidic residues" evidence="8">
    <location>
        <begin position="398"/>
        <end position="410"/>
    </location>
</feature>